<evidence type="ECO:0000313" key="1">
    <source>
        <dbReference type="EMBL" id="GFS41407.1"/>
    </source>
</evidence>
<comment type="caution">
    <text evidence="1">The sequence shown here is derived from an EMBL/GenBank/DDBJ whole genome shotgun (WGS) entry which is preliminary data.</text>
</comment>
<proteinExistence type="predicted"/>
<accession>A0A7J0DSA6</accession>
<keyword evidence="2" id="KW-1185">Reference proteome</keyword>
<dbReference type="AlphaFoldDB" id="A0A7J0DSA6"/>
<gene>
    <name evidence="1" type="ORF">Acr_00g0074090</name>
</gene>
<organism evidence="1 2">
    <name type="scientific">Actinidia rufa</name>
    <dbReference type="NCBI Taxonomy" id="165716"/>
    <lineage>
        <taxon>Eukaryota</taxon>
        <taxon>Viridiplantae</taxon>
        <taxon>Streptophyta</taxon>
        <taxon>Embryophyta</taxon>
        <taxon>Tracheophyta</taxon>
        <taxon>Spermatophyta</taxon>
        <taxon>Magnoliopsida</taxon>
        <taxon>eudicotyledons</taxon>
        <taxon>Gunneridae</taxon>
        <taxon>Pentapetalae</taxon>
        <taxon>asterids</taxon>
        <taxon>Ericales</taxon>
        <taxon>Actinidiaceae</taxon>
        <taxon>Actinidia</taxon>
    </lineage>
</organism>
<sequence>MTHLSLSNPTTYILHIYDHGIEPDLPPSLFRLQIKLGLKTKFTSPTPGGGEKKANDGMVGMEGMVGKDVAVAINFRHSGNRWYGGKGCGLWWQHWLRQRWYGRQNWHWQCGQQMTNYIARLGACDAENARLSALTWPREAIIEGK</sequence>
<protein>
    <submittedName>
        <fullName evidence="1">Uncharacterized protein</fullName>
    </submittedName>
</protein>
<reference evidence="2" key="1">
    <citation type="submission" date="2019-07" db="EMBL/GenBank/DDBJ databases">
        <title>De Novo Assembly of kiwifruit Actinidia rufa.</title>
        <authorList>
            <person name="Sugita-Konishi S."/>
            <person name="Sato K."/>
            <person name="Mori E."/>
            <person name="Abe Y."/>
            <person name="Kisaki G."/>
            <person name="Hamano K."/>
            <person name="Suezawa K."/>
            <person name="Otani M."/>
            <person name="Fukuda T."/>
            <person name="Manabe T."/>
            <person name="Gomi K."/>
            <person name="Tabuchi M."/>
            <person name="Akimitsu K."/>
            <person name="Kataoka I."/>
        </authorList>
    </citation>
    <scope>NUCLEOTIDE SEQUENCE [LARGE SCALE GENOMIC DNA]</scope>
    <source>
        <strain evidence="2">cv. Fuchu</strain>
    </source>
</reference>
<dbReference type="Proteomes" id="UP000585474">
    <property type="component" value="Unassembled WGS sequence"/>
</dbReference>
<evidence type="ECO:0000313" key="2">
    <source>
        <dbReference type="Proteomes" id="UP000585474"/>
    </source>
</evidence>
<name>A0A7J0DSA6_9ERIC</name>
<dbReference type="EMBL" id="BJWL01000375">
    <property type="protein sequence ID" value="GFS41407.1"/>
    <property type="molecule type" value="Genomic_DNA"/>
</dbReference>